<dbReference type="Proteomes" id="UP000805193">
    <property type="component" value="Unassembled WGS sequence"/>
</dbReference>
<accession>A0AC60QPI3</accession>
<protein>
    <submittedName>
        <fullName evidence="1">Uncharacterized protein</fullName>
    </submittedName>
</protein>
<evidence type="ECO:0000313" key="2">
    <source>
        <dbReference type="Proteomes" id="UP000805193"/>
    </source>
</evidence>
<proteinExistence type="predicted"/>
<dbReference type="EMBL" id="JABSTQ010006225">
    <property type="protein sequence ID" value="KAG0437703.1"/>
    <property type="molecule type" value="Genomic_DNA"/>
</dbReference>
<organism evidence="1 2">
    <name type="scientific">Ixodes persulcatus</name>
    <name type="common">Taiga tick</name>
    <dbReference type="NCBI Taxonomy" id="34615"/>
    <lineage>
        <taxon>Eukaryota</taxon>
        <taxon>Metazoa</taxon>
        <taxon>Ecdysozoa</taxon>
        <taxon>Arthropoda</taxon>
        <taxon>Chelicerata</taxon>
        <taxon>Arachnida</taxon>
        <taxon>Acari</taxon>
        <taxon>Parasitiformes</taxon>
        <taxon>Ixodida</taxon>
        <taxon>Ixodoidea</taxon>
        <taxon>Ixodidae</taxon>
        <taxon>Ixodinae</taxon>
        <taxon>Ixodes</taxon>
    </lineage>
</organism>
<reference evidence="1 2" key="1">
    <citation type="journal article" date="2020" name="Cell">
        <title>Large-Scale Comparative Analyses of Tick Genomes Elucidate Their Genetic Diversity and Vector Capacities.</title>
        <authorList>
            <consortium name="Tick Genome and Microbiome Consortium (TIGMIC)"/>
            <person name="Jia N."/>
            <person name="Wang J."/>
            <person name="Shi W."/>
            <person name="Du L."/>
            <person name="Sun Y."/>
            <person name="Zhan W."/>
            <person name="Jiang J.F."/>
            <person name="Wang Q."/>
            <person name="Zhang B."/>
            <person name="Ji P."/>
            <person name="Bell-Sakyi L."/>
            <person name="Cui X.M."/>
            <person name="Yuan T.T."/>
            <person name="Jiang B.G."/>
            <person name="Yang W.F."/>
            <person name="Lam T.T."/>
            <person name="Chang Q.C."/>
            <person name="Ding S.J."/>
            <person name="Wang X.J."/>
            <person name="Zhu J.G."/>
            <person name="Ruan X.D."/>
            <person name="Zhao L."/>
            <person name="Wei J.T."/>
            <person name="Ye R.Z."/>
            <person name="Que T.C."/>
            <person name="Du C.H."/>
            <person name="Zhou Y.H."/>
            <person name="Cheng J.X."/>
            <person name="Dai P.F."/>
            <person name="Guo W.B."/>
            <person name="Han X.H."/>
            <person name="Huang E.J."/>
            <person name="Li L.F."/>
            <person name="Wei W."/>
            <person name="Gao Y.C."/>
            <person name="Liu J.Z."/>
            <person name="Shao H.Z."/>
            <person name="Wang X."/>
            <person name="Wang C.C."/>
            <person name="Yang T.C."/>
            <person name="Huo Q.B."/>
            <person name="Li W."/>
            <person name="Chen H.Y."/>
            <person name="Chen S.E."/>
            <person name="Zhou L.G."/>
            <person name="Ni X.B."/>
            <person name="Tian J.H."/>
            <person name="Sheng Y."/>
            <person name="Liu T."/>
            <person name="Pan Y.S."/>
            <person name="Xia L.Y."/>
            <person name="Li J."/>
            <person name="Zhao F."/>
            <person name="Cao W.C."/>
        </authorList>
    </citation>
    <scope>NUCLEOTIDE SEQUENCE [LARGE SCALE GENOMIC DNA]</scope>
    <source>
        <strain evidence="1">Iper-2018</strain>
    </source>
</reference>
<gene>
    <name evidence="1" type="ORF">HPB47_017322</name>
</gene>
<evidence type="ECO:0000313" key="1">
    <source>
        <dbReference type="EMBL" id="KAG0437703.1"/>
    </source>
</evidence>
<keyword evidence="2" id="KW-1185">Reference proteome</keyword>
<comment type="caution">
    <text evidence="1">The sequence shown here is derived from an EMBL/GenBank/DDBJ whole genome shotgun (WGS) entry which is preliminary data.</text>
</comment>
<name>A0AC60QPI3_IXOPE</name>
<sequence length="143" mass="15778">MGRRLRGRIPDFGVPASSVLHKHDQDTKMCRILPPLQRGGIVRLQADKGWSNPAQVQQAVAPRSYRVTTEEGRELRCNQQHLRKTTDDFQQIQEFDDRGMREQAAGSADDKPRMKGSSISSPMALGADAGGAGFCQPVGQHKP</sequence>